<organism evidence="2 3">
    <name type="scientific">Meganyctiphanes norvegica</name>
    <name type="common">Northern krill</name>
    <name type="synonym">Thysanopoda norvegica</name>
    <dbReference type="NCBI Taxonomy" id="48144"/>
    <lineage>
        <taxon>Eukaryota</taxon>
        <taxon>Metazoa</taxon>
        <taxon>Ecdysozoa</taxon>
        <taxon>Arthropoda</taxon>
        <taxon>Crustacea</taxon>
        <taxon>Multicrustacea</taxon>
        <taxon>Malacostraca</taxon>
        <taxon>Eumalacostraca</taxon>
        <taxon>Eucarida</taxon>
        <taxon>Euphausiacea</taxon>
        <taxon>Euphausiidae</taxon>
        <taxon>Meganyctiphanes</taxon>
    </lineage>
</organism>
<feature type="transmembrane region" description="Helical" evidence="1">
    <location>
        <begin position="139"/>
        <end position="161"/>
    </location>
</feature>
<protein>
    <submittedName>
        <fullName evidence="2">Uncharacterized protein</fullName>
    </submittedName>
</protein>
<comment type="caution">
    <text evidence="2">The sequence shown here is derived from an EMBL/GenBank/DDBJ whole genome shotgun (WGS) entry which is preliminary data.</text>
</comment>
<accession>A0AAV2RLK3</accession>
<sequence length="166" mass="19702">MHLHIGITIRNGDVLLPYLFRNLIDRDIILWKCGRGLIRMYFLIKVPIQYGATLLLNFFENLIYCGYDLSFEHQVFCEELVNEFNSWRRLYVFTHTSVNHHMQFKITITQESFVTLAALIWFLLGVTFFHMLYKIFICNIIPITLAAFIRSLSSVNFYMVIKIDFS</sequence>
<keyword evidence="3" id="KW-1185">Reference proteome</keyword>
<dbReference type="EMBL" id="CAXKWB010023341">
    <property type="protein sequence ID" value="CAL4125058.1"/>
    <property type="molecule type" value="Genomic_DNA"/>
</dbReference>
<evidence type="ECO:0000313" key="3">
    <source>
        <dbReference type="Proteomes" id="UP001497623"/>
    </source>
</evidence>
<keyword evidence="1" id="KW-1133">Transmembrane helix</keyword>
<proteinExistence type="predicted"/>
<name>A0AAV2RLK3_MEGNR</name>
<reference evidence="2 3" key="1">
    <citation type="submission" date="2024-05" db="EMBL/GenBank/DDBJ databases">
        <authorList>
            <person name="Wallberg A."/>
        </authorList>
    </citation>
    <scope>NUCLEOTIDE SEQUENCE [LARGE SCALE GENOMIC DNA]</scope>
</reference>
<evidence type="ECO:0000313" key="2">
    <source>
        <dbReference type="EMBL" id="CAL4125058.1"/>
    </source>
</evidence>
<keyword evidence="1" id="KW-0812">Transmembrane</keyword>
<evidence type="ECO:0000256" key="1">
    <source>
        <dbReference type="SAM" id="Phobius"/>
    </source>
</evidence>
<keyword evidence="1" id="KW-0472">Membrane</keyword>
<dbReference type="Proteomes" id="UP001497623">
    <property type="component" value="Unassembled WGS sequence"/>
</dbReference>
<gene>
    <name evidence="2" type="ORF">MNOR_LOCUS24964</name>
</gene>
<feature type="transmembrane region" description="Helical" evidence="1">
    <location>
        <begin position="113"/>
        <end position="133"/>
    </location>
</feature>
<dbReference type="AlphaFoldDB" id="A0AAV2RLK3"/>